<feature type="transmembrane region" description="Helical" evidence="6">
    <location>
        <begin position="105"/>
        <end position="124"/>
    </location>
</feature>
<reference evidence="8" key="1">
    <citation type="submission" date="2023-02" db="EMBL/GenBank/DDBJ databases">
        <title>Georgenia sp.10Sc9-8, isolated from a soil sample collected from the Taklamakan desert.</title>
        <authorList>
            <person name="Liu S."/>
        </authorList>
    </citation>
    <scope>NUCLEOTIDE SEQUENCE</scope>
    <source>
        <strain evidence="8">10Sc9-8</strain>
    </source>
</reference>
<evidence type="ECO:0000256" key="2">
    <source>
        <dbReference type="ARBA" id="ARBA00022692"/>
    </source>
</evidence>
<evidence type="ECO:0000313" key="9">
    <source>
        <dbReference type="Proteomes" id="UP001165561"/>
    </source>
</evidence>
<keyword evidence="3 6" id="KW-1133">Transmembrane helix</keyword>
<comment type="subcellular location">
    <subcellularLocation>
        <location evidence="1">Membrane</location>
        <topology evidence="1">Multi-pass membrane protein</topology>
    </subcellularLocation>
</comment>
<protein>
    <submittedName>
        <fullName evidence="8">TM2 domain-containing protein</fullName>
    </submittedName>
</protein>
<comment type="caution">
    <text evidence="8">The sequence shown here is derived from an EMBL/GenBank/DDBJ whole genome shotgun (WGS) entry which is preliminary data.</text>
</comment>
<evidence type="ECO:0000256" key="3">
    <source>
        <dbReference type="ARBA" id="ARBA00022989"/>
    </source>
</evidence>
<sequence length="174" mass="18151">MTKPTGEAAMSQPEYPPEGYGPTPDRSGHQGYGQSGGTEYQGFVPPGGYGYPSYPQPGGAGTSGYQRYGAGPADHAQPGWQGGPQYAQPYPGPYGYADPYAKSRLAAGLLGIFLGGLGIHRFYLGHVGIGIVQLLVTVVTAGFGAIWGFVEGILYLTARTGTFSRDASGRPLRS</sequence>
<evidence type="ECO:0000313" key="8">
    <source>
        <dbReference type="EMBL" id="MDD9206481.1"/>
    </source>
</evidence>
<feature type="region of interest" description="Disordered" evidence="5">
    <location>
        <begin position="1"/>
        <end position="84"/>
    </location>
</feature>
<dbReference type="Pfam" id="PF05154">
    <property type="entry name" value="TM2"/>
    <property type="match status" value="1"/>
</dbReference>
<feature type="domain" description="TM2" evidence="7">
    <location>
        <begin position="102"/>
        <end position="153"/>
    </location>
</feature>
<evidence type="ECO:0000256" key="6">
    <source>
        <dbReference type="SAM" id="Phobius"/>
    </source>
</evidence>
<evidence type="ECO:0000256" key="1">
    <source>
        <dbReference type="ARBA" id="ARBA00004141"/>
    </source>
</evidence>
<name>A0ABT5TWP9_9MICO</name>
<keyword evidence="9" id="KW-1185">Reference proteome</keyword>
<dbReference type="Proteomes" id="UP001165561">
    <property type="component" value="Unassembled WGS sequence"/>
</dbReference>
<feature type="transmembrane region" description="Helical" evidence="6">
    <location>
        <begin position="130"/>
        <end position="156"/>
    </location>
</feature>
<evidence type="ECO:0000259" key="7">
    <source>
        <dbReference type="Pfam" id="PF05154"/>
    </source>
</evidence>
<dbReference type="EMBL" id="JARACI010000896">
    <property type="protein sequence ID" value="MDD9206481.1"/>
    <property type="molecule type" value="Genomic_DNA"/>
</dbReference>
<gene>
    <name evidence="8" type="ORF">PU560_08360</name>
</gene>
<evidence type="ECO:0000256" key="5">
    <source>
        <dbReference type="SAM" id="MobiDB-lite"/>
    </source>
</evidence>
<proteinExistence type="predicted"/>
<accession>A0ABT5TWP9</accession>
<dbReference type="InterPro" id="IPR007829">
    <property type="entry name" value="TM2"/>
</dbReference>
<organism evidence="8 9">
    <name type="scientific">Georgenia halotolerans</name>
    <dbReference type="NCBI Taxonomy" id="3028317"/>
    <lineage>
        <taxon>Bacteria</taxon>
        <taxon>Bacillati</taxon>
        <taxon>Actinomycetota</taxon>
        <taxon>Actinomycetes</taxon>
        <taxon>Micrococcales</taxon>
        <taxon>Bogoriellaceae</taxon>
        <taxon>Georgenia</taxon>
    </lineage>
</organism>
<keyword evidence="4 6" id="KW-0472">Membrane</keyword>
<evidence type="ECO:0000256" key="4">
    <source>
        <dbReference type="ARBA" id="ARBA00023136"/>
    </source>
</evidence>
<keyword evidence="2 6" id="KW-0812">Transmembrane</keyword>